<keyword evidence="2" id="KW-1185">Reference proteome</keyword>
<comment type="caution">
    <text evidence="1">The sequence shown here is derived from an EMBL/GenBank/DDBJ whole genome shotgun (WGS) entry which is preliminary data.</text>
</comment>
<sequence>MHFSLSLCLAPHGLFHTMVHQSISCYKYLYFHSRCCQMHFSARMMCAQTCRIERYRQVLNGTSISRVSRIHRRNTLKR</sequence>
<evidence type="ECO:0000313" key="2">
    <source>
        <dbReference type="Proteomes" id="UP001627154"/>
    </source>
</evidence>
<protein>
    <recommendedName>
        <fullName evidence="3">Secreted protein</fullName>
    </recommendedName>
</protein>
<evidence type="ECO:0008006" key="3">
    <source>
        <dbReference type="Google" id="ProtNLM"/>
    </source>
</evidence>
<dbReference type="EMBL" id="JBJJXI010000059">
    <property type="protein sequence ID" value="KAL3398728.1"/>
    <property type="molecule type" value="Genomic_DNA"/>
</dbReference>
<organism evidence="1 2">
    <name type="scientific">Trichogramma kaykai</name>
    <dbReference type="NCBI Taxonomy" id="54128"/>
    <lineage>
        <taxon>Eukaryota</taxon>
        <taxon>Metazoa</taxon>
        <taxon>Ecdysozoa</taxon>
        <taxon>Arthropoda</taxon>
        <taxon>Hexapoda</taxon>
        <taxon>Insecta</taxon>
        <taxon>Pterygota</taxon>
        <taxon>Neoptera</taxon>
        <taxon>Endopterygota</taxon>
        <taxon>Hymenoptera</taxon>
        <taxon>Apocrita</taxon>
        <taxon>Proctotrupomorpha</taxon>
        <taxon>Chalcidoidea</taxon>
        <taxon>Trichogrammatidae</taxon>
        <taxon>Trichogramma</taxon>
    </lineage>
</organism>
<reference evidence="1 2" key="1">
    <citation type="journal article" date="2024" name="bioRxiv">
        <title>A reference genome for Trichogramma kaykai: A tiny desert-dwelling parasitoid wasp with competing sex-ratio distorters.</title>
        <authorList>
            <person name="Culotta J."/>
            <person name="Lindsey A.R."/>
        </authorList>
    </citation>
    <scope>NUCLEOTIDE SEQUENCE [LARGE SCALE GENOMIC DNA]</scope>
    <source>
        <strain evidence="1 2">KSX58</strain>
    </source>
</reference>
<proteinExistence type="predicted"/>
<name>A0ABD2X1K7_9HYME</name>
<dbReference type="Proteomes" id="UP001627154">
    <property type="component" value="Unassembled WGS sequence"/>
</dbReference>
<accession>A0ABD2X1K7</accession>
<dbReference type="AlphaFoldDB" id="A0ABD2X1K7"/>
<evidence type="ECO:0000313" key="1">
    <source>
        <dbReference type="EMBL" id="KAL3398728.1"/>
    </source>
</evidence>
<gene>
    <name evidence="1" type="ORF">TKK_007853</name>
</gene>